<feature type="transmembrane region" description="Helical" evidence="4">
    <location>
        <begin position="221"/>
        <end position="239"/>
    </location>
</feature>
<proteinExistence type="predicted"/>
<feature type="transmembrane region" description="Helical" evidence="4">
    <location>
        <begin position="117"/>
        <end position="144"/>
    </location>
</feature>
<dbReference type="SMART" id="SM00387">
    <property type="entry name" value="HATPase_c"/>
    <property type="match status" value="1"/>
</dbReference>
<keyword evidence="7" id="KW-1185">Reference proteome</keyword>
<dbReference type="SMART" id="SM00388">
    <property type="entry name" value="HisKA"/>
    <property type="match status" value="1"/>
</dbReference>
<evidence type="ECO:0000313" key="7">
    <source>
        <dbReference type="Proteomes" id="UP000295717"/>
    </source>
</evidence>
<dbReference type="PRINTS" id="PR00344">
    <property type="entry name" value="BCTRLSENSOR"/>
</dbReference>
<protein>
    <recommendedName>
        <fullName evidence="2">histidine kinase</fullName>
        <ecNumber evidence="2">2.7.13.3</ecNumber>
    </recommendedName>
</protein>
<dbReference type="PANTHER" id="PTHR43065">
    <property type="entry name" value="SENSOR HISTIDINE KINASE"/>
    <property type="match status" value="1"/>
</dbReference>
<dbReference type="EC" id="2.7.13.3" evidence="2"/>
<name>A0A4R3MUP1_9GAMM</name>
<dbReference type="CDD" id="cd00082">
    <property type="entry name" value="HisKA"/>
    <property type="match status" value="1"/>
</dbReference>
<dbReference type="RefSeq" id="WP_341539444.1">
    <property type="nucleotide sequence ID" value="NZ_SMAO01000009.1"/>
</dbReference>
<dbReference type="InterPro" id="IPR003594">
    <property type="entry name" value="HATPase_dom"/>
</dbReference>
<dbReference type="CDD" id="cd00075">
    <property type="entry name" value="HATPase"/>
    <property type="match status" value="1"/>
</dbReference>
<evidence type="ECO:0000256" key="4">
    <source>
        <dbReference type="SAM" id="Phobius"/>
    </source>
</evidence>
<dbReference type="InterPro" id="IPR004358">
    <property type="entry name" value="Sig_transdc_His_kin-like_C"/>
</dbReference>
<evidence type="ECO:0000256" key="2">
    <source>
        <dbReference type="ARBA" id="ARBA00012438"/>
    </source>
</evidence>
<feature type="transmembrane region" description="Helical" evidence="4">
    <location>
        <begin position="44"/>
        <end position="64"/>
    </location>
</feature>
<gene>
    <name evidence="6" type="ORF">EDC35_10984</name>
</gene>
<feature type="transmembrane region" description="Helical" evidence="4">
    <location>
        <begin position="183"/>
        <end position="201"/>
    </location>
</feature>
<dbReference type="Gene3D" id="1.10.287.130">
    <property type="match status" value="1"/>
</dbReference>
<dbReference type="SUPFAM" id="SSF55874">
    <property type="entry name" value="ATPase domain of HSP90 chaperone/DNA topoisomerase II/histidine kinase"/>
    <property type="match status" value="1"/>
</dbReference>
<dbReference type="AlphaFoldDB" id="A0A4R3MUP1"/>
<dbReference type="GO" id="GO:0000155">
    <property type="term" value="F:phosphorelay sensor kinase activity"/>
    <property type="evidence" value="ECO:0007669"/>
    <property type="project" value="InterPro"/>
</dbReference>
<dbReference type="InterPro" id="IPR036097">
    <property type="entry name" value="HisK_dim/P_sf"/>
</dbReference>
<keyword evidence="4" id="KW-0472">Membrane</keyword>
<dbReference type="InterPro" id="IPR036890">
    <property type="entry name" value="HATPase_C_sf"/>
</dbReference>
<evidence type="ECO:0000259" key="5">
    <source>
        <dbReference type="PROSITE" id="PS50109"/>
    </source>
</evidence>
<keyword evidence="3" id="KW-0597">Phosphoprotein</keyword>
<evidence type="ECO:0000256" key="3">
    <source>
        <dbReference type="ARBA" id="ARBA00022553"/>
    </source>
</evidence>
<dbReference type="Pfam" id="PF25323">
    <property type="entry name" value="6TM_PilS"/>
    <property type="match status" value="1"/>
</dbReference>
<sequence>MSDERPLKTHTINADMPPFAGRARARRRGADSIDPYPTWGALRWLFLFRLLMVVGLILAFSPATLDPSIPYADAQLAWNILAVYALLVLASGIGLSRRWPRRPHQVQSAIVIDILTYTVLMHAAGGVTSGIGILLAVTVAASALMMEGRLSLLFAALASLAVIAQQVYAVMLGDSQSASFTQAGLLGLLFFVVALLSHVLYRRVRTAEALAAQRKVDIDDLAKLNGFIIHSIGTGILAVDGERRLRLLNQAALNLLGAAPFRTGDLLSDLSPELAAWVACRFQSDAPPSGLIEINERAIHVSMKLLGERRAAGLILYLRDNQEVVKEVQQMKLAALGTLTASIAHNIRNPLSAITHASQLLVEGQGLSDDDRHLLDIIRRNSARIEETVQSVLQLSRRHQRDPCRMDLNDWLEDFASEFRERHGLSESVFQLQFDSPRIAVTVDPRHLHQILANLCENAVIHGGADGRSVQILIRSSQSADQHEPLVEVIDDGPGIDAATANDIFNPFYTTRIKGTGLGLYIARELAETNGVQLKYMPVEPHGSCFRLLFSNMALAD</sequence>
<keyword evidence="6" id="KW-0418">Kinase</keyword>
<dbReference type="Proteomes" id="UP000295717">
    <property type="component" value="Unassembled WGS sequence"/>
</dbReference>
<dbReference type="Gene3D" id="3.30.450.20">
    <property type="entry name" value="PAS domain"/>
    <property type="match status" value="1"/>
</dbReference>
<keyword evidence="4" id="KW-1133">Transmembrane helix</keyword>
<reference evidence="6 7" key="1">
    <citation type="submission" date="2019-03" db="EMBL/GenBank/DDBJ databases">
        <title>Genomic Encyclopedia of Type Strains, Phase IV (KMG-IV): sequencing the most valuable type-strain genomes for metagenomic binning, comparative biology and taxonomic classification.</title>
        <authorList>
            <person name="Goeker M."/>
        </authorList>
    </citation>
    <scope>NUCLEOTIDE SEQUENCE [LARGE SCALE GENOMIC DNA]</scope>
    <source>
        <strain evidence="6 7">DSM 13587</strain>
    </source>
</reference>
<comment type="caution">
    <text evidence="6">The sequence shown here is derived from an EMBL/GenBank/DDBJ whole genome shotgun (WGS) entry which is preliminary data.</text>
</comment>
<dbReference type="InterPro" id="IPR005467">
    <property type="entry name" value="His_kinase_dom"/>
</dbReference>
<evidence type="ECO:0000313" key="6">
    <source>
        <dbReference type="EMBL" id="TCT19206.1"/>
    </source>
</evidence>
<dbReference type="EMBL" id="SMAO01000009">
    <property type="protein sequence ID" value="TCT19206.1"/>
    <property type="molecule type" value="Genomic_DNA"/>
</dbReference>
<dbReference type="PANTHER" id="PTHR43065:SF52">
    <property type="entry name" value="SENSOR PROTEIN KINASE PILS"/>
    <property type="match status" value="1"/>
</dbReference>
<dbReference type="PROSITE" id="PS50109">
    <property type="entry name" value="HIS_KIN"/>
    <property type="match status" value="1"/>
</dbReference>
<feature type="domain" description="Histidine kinase" evidence="5">
    <location>
        <begin position="342"/>
        <end position="554"/>
    </location>
</feature>
<comment type="catalytic activity">
    <reaction evidence="1">
        <text>ATP + protein L-histidine = ADP + protein N-phospho-L-histidine.</text>
        <dbReference type="EC" id="2.7.13.3"/>
    </reaction>
</comment>
<feature type="transmembrane region" description="Helical" evidence="4">
    <location>
        <begin position="76"/>
        <end position="96"/>
    </location>
</feature>
<keyword evidence="4" id="KW-0812">Transmembrane</keyword>
<keyword evidence="6" id="KW-0808">Transferase</keyword>
<feature type="transmembrane region" description="Helical" evidence="4">
    <location>
        <begin position="150"/>
        <end position="171"/>
    </location>
</feature>
<dbReference type="Gene3D" id="3.30.565.10">
    <property type="entry name" value="Histidine kinase-like ATPase, C-terminal domain"/>
    <property type="match status" value="1"/>
</dbReference>
<dbReference type="Pfam" id="PF02518">
    <property type="entry name" value="HATPase_c"/>
    <property type="match status" value="1"/>
</dbReference>
<dbReference type="SUPFAM" id="SSF47384">
    <property type="entry name" value="Homodimeric domain of signal transducing histidine kinase"/>
    <property type="match status" value="1"/>
</dbReference>
<accession>A0A4R3MUP1</accession>
<dbReference type="Pfam" id="PF00512">
    <property type="entry name" value="HisKA"/>
    <property type="match status" value="1"/>
</dbReference>
<dbReference type="InterPro" id="IPR003661">
    <property type="entry name" value="HisK_dim/P_dom"/>
</dbReference>
<organism evidence="6 7">
    <name type="scientific">Thiobaca trueperi</name>
    <dbReference type="NCBI Taxonomy" id="127458"/>
    <lineage>
        <taxon>Bacteria</taxon>
        <taxon>Pseudomonadati</taxon>
        <taxon>Pseudomonadota</taxon>
        <taxon>Gammaproteobacteria</taxon>
        <taxon>Chromatiales</taxon>
        <taxon>Chromatiaceae</taxon>
        <taxon>Thiobaca</taxon>
    </lineage>
</organism>
<evidence type="ECO:0000256" key="1">
    <source>
        <dbReference type="ARBA" id="ARBA00000085"/>
    </source>
</evidence>